<protein>
    <submittedName>
        <fullName evidence="1">Uncharacterized protein</fullName>
    </submittedName>
</protein>
<evidence type="ECO:0000313" key="1">
    <source>
        <dbReference type="EMBL" id="KAJ3555114.1"/>
    </source>
</evidence>
<dbReference type="EMBL" id="JANHOG010000363">
    <property type="protein sequence ID" value="KAJ3555114.1"/>
    <property type="molecule type" value="Genomic_DNA"/>
</dbReference>
<keyword evidence="2" id="KW-1185">Reference proteome</keyword>
<comment type="caution">
    <text evidence="1">The sequence shown here is derived from an EMBL/GenBank/DDBJ whole genome shotgun (WGS) entry which is preliminary data.</text>
</comment>
<dbReference type="Proteomes" id="UP001148662">
    <property type="component" value="Unassembled WGS sequence"/>
</dbReference>
<organism evidence="1 2">
    <name type="scientific">Phlebia brevispora</name>
    <dbReference type="NCBI Taxonomy" id="194682"/>
    <lineage>
        <taxon>Eukaryota</taxon>
        <taxon>Fungi</taxon>
        <taxon>Dikarya</taxon>
        <taxon>Basidiomycota</taxon>
        <taxon>Agaricomycotina</taxon>
        <taxon>Agaricomycetes</taxon>
        <taxon>Polyporales</taxon>
        <taxon>Meruliaceae</taxon>
        <taxon>Phlebia</taxon>
    </lineage>
</organism>
<name>A0ACC1T7T2_9APHY</name>
<gene>
    <name evidence="1" type="ORF">NM688_g2752</name>
</gene>
<proteinExistence type="predicted"/>
<sequence length="184" mass="20922">MNRALEDLRMSAALRYETPEPESRQGRRNARGVQLLEPDGGISMQLEACLGHIFSKYCTPRPQKRPGLLAPPQGAFLTPQGLDDWAKDTNGAPFDEESKEELLMFMDCTDEGGLTFEGFLQVYQLQTEADEEETWRDLSIHGFDRTLRLVATRREDYEMDDIAEMDMEDAHSPIHDPDAIDLSQ</sequence>
<evidence type="ECO:0000313" key="2">
    <source>
        <dbReference type="Proteomes" id="UP001148662"/>
    </source>
</evidence>
<reference evidence="1" key="1">
    <citation type="submission" date="2022-07" db="EMBL/GenBank/DDBJ databases">
        <title>Genome Sequence of Phlebia brevispora.</title>
        <authorList>
            <person name="Buettner E."/>
        </authorList>
    </citation>
    <scope>NUCLEOTIDE SEQUENCE</scope>
    <source>
        <strain evidence="1">MPL23</strain>
    </source>
</reference>
<accession>A0ACC1T7T2</accession>